<feature type="region of interest" description="Disordered" evidence="1">
    <location>
        <begin position="1"/>
        <end position="22"/>
    </location>
</feature>
<protein>
    <submittedName>
        <fullName evidence="3">Glycosyltransferase</fullName>
    </submittedName>
</protein>
<dbReference type="Gene3D" id="3.40.50.2000">
    <property type="entry name" value="Glycogen Phosphorylase B"/>
    <property type="match status" value="2"/>
</dbReference>
<dbReference type="PANTHER" id="PTHR12526:SF637">
    <property type="entry name" value="GLYCOSYLTRANSFERASE EPSF-RELATED"/>
    <property type="match status" value="1"/>
</dbReference>
<sequence length="417" mass="44951">MPAIQVPEPALHHPTPSQRSDPPIRVTQVMAHLSRQSGGVFEAVLGLAPALGDRSRIEVRVLGLDHPEPATDHLVQRGVPTQAFPVQGPSSFGYAPRLGRVLRDAAPDILHVHGLWMYPSIAGMGWSGRPMPYVVSPHGMLDGWALSNKRWKKKLAGLAFETRQLRGAACLHALCASELTAIRSAGLTNPVCVIPNGVEPEPTPRTAAPPLWRRDVPAHASILLFLGRLAPQKGLPDLLRGFARERTGTAGASAPSRNWHLVIAGWGEPGYCDLLRDTARDLGLGDVVHFVGPQFGEEKARTFAEADAFVLPSVSEGLPIAILEAWAAHLPVLMTSRCNLDIGFDASAALRIDPEPASIAAGLQQLFSLSVAQRRQMGVRGAQLVATQFSWPKAAESMEAVYRWILGRGSRPDTVDI</sequence>
<proteinExistence type="predicted"/>
<dbReference type="PANTHER" id="PTHR12526">
    <property type="entry name" value="GLYCOSYLTRANSFERASE"/>
    <property type="match status" value="1"/>
</dbReference>
<name>A0ABW0Q461_9HYPH</name>
<reference evidence="4" key="1">
    <citation type="journal article" date="2019" name="Int. J. Syst. Evol. Microbiol.">
        <title>The Global Catalogue of Microorganisms (GCM) 10K type strain sequencing project: providing services to taxonomists for standard genome sequencing and annotation.</title>
        <authorList>
            <consortium name="The Broad Institute Genomics Platform"/>
            <consortium name="The Broad Institute Genome Sequencing Center for Infectious Disease"/>
            <person name="Wu L."/>
            <person name="Ma J."/>
        </authorList>
    </citation>
    <scope>NUCLEOTIDE SEQUENCE [LARGE SCALE GENOMIC DNA]</scope>
    <source>
        <strain evidence="4">KACC 12633</strain>
    </source>
</reference>
<evidence type="ECO:0000313" key="4">
    <source>
        <dbReference type="Proteomes" id="UP001596150"/>
    </source>
</evidence>
<dbReference type="EMBL" id="JBHSML010000013">
    <property type="protein sequence ID" value="MFC5518432.1"/>
    <property type="molecule type" value="Genomic_DNA"/>
</dbReference>
<dbReference type="InterPro" id="IPR028098">
    <property type="entry name" value="Glyco_trans_4-like_N"/>
</dbReference>
<evidence type="ECO:0000259" key="2">
    <source>
        <dbReference type="Pfam" id="PF13579"/>
    </source>
</evidence>
<evidence type="ECO:0000256" key="1">
    <source>
        <dbReference type="SAM" id="MobiDB-lite"/>
    </source>
</evidence>
<dbReference type="Proteomes" id="UP001596150">
    <property type="component" value="Unassembled WGS sequence"/>
</dbReference>
<dbReference type="Pfam" id="PF13579">
    <property type="entry name" value="Glyco_trans_4_4"/>
    <property type="match status" value="1"/>
</dbReference>
<dbReference type="SUPFAM" id="SSF53756">
    <property type="entry name" value="UDP-Glycosyltransferase/glycogen phosphorylase"/>
    <property type="match status" value="1"/>
</dbReference>
<dbReference type="Pfam" id="PF13692">
    <property type="entry name" value="Glyco_trans_1_4"/>
    <property type="match status" value="1"/>
</dbReference>
<organism evidence="3 4">
    <name type="scientific">Kaistia terrae</name>
    <dbReference type="NCBI Taxonomy" id="537017"/>
    <lineage>
        <taxon>Bacteria</taxon>
        <taxon>Pseudomonadati</taxon>
        <taxon>Pseudomonadota</taxon>
        <taxon>Alphaproteobacteria</taxon>
        <taxon>Hyphomicrobiales</taxon>
        <taxon>Kaistiaceae</taxon>
        <taxon>Kaistia</taxon>
    </lineage>
</organism>
<dbReference type="RefSeq" id="WP_266343411.1">
    <property type="nucleotide sequence ID" value="NZ_JAPKNH010000003.1"/>
</dbReference>
<accession>A0ABW0Q461</accession>
<evidence type="ECO:0000313" key="3">
    <source>
        <dbReference type="EMBL" id="MFC5518432.1"/>
    </source>
</evidence>
<keyword evidence="4" id="KW-1185">Reference proteome</keyword>
<gene>
    <name evidence="3" type="ORF">ACFPP9_21840</name>
</gene>
<comment type="caution">
    <text evidence="3">The sequence shown here is derived from an EMBL/GenBank/DDBJ whole genome shotgun (WGS) entry which is preliminary data.</text>
</comment>
<feature type="domain" description="Glycosyltransferase subfamily 4-like N-terminal" evidence="2">
    <location>
        <begin position="38"/>
        <end position="197"/>
    </location>
</feature>